<dbReference type="Proteomes" id="UP000095286">
    <property type="component" value="Unplaced"/>
</dbReference>
<name>A0AC35TX88_9BILA</name>
<evidence type="ECO:0000313" key="2">
    <source>
        <dbReference type="WBParaSite" id="RSKR_0000536500.1"/>
    </source>
</evidence>
<reference evidence="2" key="1">
    <citation type="submission" date="2016-11" db="UniProtKB">
        <authorList>
            <consortium name="WormBaseParasite"/>
        </authorList>
    </citation>
    <scope>IDENTIFICATION</scope>
    <source>
        <strain evidence="2">KR3021</strain>
    </source>
</reference>
<evidence type="ECO:0000313" key="1">
    <source>
        <dbReference type="Proteomes" id="UP000095286"/>
    </source>
</evidence>
<protein>
    <submittedName>
        <fullName evidence="2">CUB domain-containing protein</fullName>
    </submittedName>
</protein>
<dbReference type="WBParaSite" id="RSKR_0000536500.1">
    <property type="protein sequence ID" value="RSKR_0000536500.1"/>
    <property type="gene ID" value="RSKR_0000536500"/>
</dbReference>
<sequence length="325" mass="35941">MASSALLKLLICLLSISYINGSSVISYKFTPNNHPEIEKCVREAMEELMDDTCLIFEEANSNHSHLTFTNSGHCTWQKANNIIHLGVSCIDPTTCKNIITTALSTDTPYPISSRALNIQFNCSDKCTIVCENGGIVNNGCQCECRYGFSGDNCAELRNANKFTDSRCGIQDEEAGTISLSTYPQHAAKPSTYCQWLIKAPNAGDTIQFEFVEIDLDNENTLPNDKCTDSLTVFGSTIEDKIPCNEEKSTFIGKQFKSTADWVLIELRTTPFAEDNKGIYLKYNTIKKQLPSNFKIAHDQITSSTTSTASLLALTPILSILTFMLV</sequence>
<accession>A0AC35TX88</accession>
<proteinExistence type="predicted"/>
<organism evidence="1 2">
    <name type="scientific">Rhabditophanes sp. KR3021</name>
    <dbReference type="NCBI Taxonomy" id="114890"/>
    <lineage>
        <taxon>Eukaryota</taxon>
        <taxon>Metazoa</taxon>
        <taxon>Ecdysozoa</taxon>
        <taxon>Nematoda</taxon>
        <taxon>Chromadorea</taxon>
        <taxon>Rhabditida</taxon>
        <taxon>Tylenchina</taxon>
        <taxon>Panagrolaimomorpha</taxon>
        <taxon>Strongyloidoidea</taxon>
        <taxon>Alloionematidae</taxon>
        <taxon>Rhabditophanes</taxon>
    </lineage>
</organism>